<dbReference type="AlphaFoldDB" id="A0AAV2Q5F7"/>
<evidence type="ECO:0000313" key="2">
    <source>
        <dbReference type="EMBL" id="CAL4068492.1"/>
    </source>
</evidence>
<gene>
    <name evidence="2" type="ORF">MNOR_LOCUS7294</name>
</gene>
<dbReference type="Proteomes" id="UP001497623">
    <property type="component" value="Unassembled WGS sequence"/>
</dbReference>
<comment type="caution">
    <text evidence="2">The sequence shown here is derived from an EMBL/GenBank/DDBJ whole genome shotgun (WGS) entry which is preliminary data.</text>
</comment>
<proteinExistence type="predicted"/>
<dbReference type="GO" id="GO:0003676">
    <property type="term" value="F:nucleic acid binding"/>
    <property type="evidence" value="ECO:0007669"/>
    <property type="project" value="InterPro"/>
</dbReference>
<dbReference type="InterPro" id="IPR004875">
    <property type="entry name" value="DDE_SF_endonuclease_dom"/>
</dbReference>
<evidence type="ECO:0000259" key="1">
    <source>
        <dbReference type="Pfam" id="PF03184"/>
    </source>
</evidence>
<dbReference type="Pfam" id="PF03184">
    <property type="entry name" value="DDE_1"/>
    <property type="match status" value="1"/>
</dbReference>
<reference evidence="2 3" key="1">
    <citation type="submission" date="2024-05" db="EMBL/GenBank/DDBJ databases">
        <authorList>
            <person name="Wallberg A."/>
        </authorList>
    </citation>
    <scope>NUCLEOTIDE SEQUENCE [LARGE SCALE GENOMIC DNA]</scope>
</reference>
<keyword evidence="3" id="KW-1185">Reference proteome</keyword>
<evidence type="ECO:0000313" key="3">
    <source>
        <dbReference type="Proteomes" id="UP001497623"/>
    </source>
</evidence>
<protein>
    <recommendedName>
        <fullName evidence="1">DDE-1 domain-containing protein</fullName>
    </recommendedName>
</protein>
<accession>A0AAV2Q5F7</accession>
<dbReference type="EMBL" id="CAXKWB010003169">
    <property type="protein sequence ID" value="CAL4068492.1"/>
    <property type="molecule type" value="Genomic_DNA"/>
</dbReference>
<name>A0AAV2Q5F7_MEGNR</name>
<sequence>MDKASCHPPSLNDIDELIGVRFLPPNITSLIQPCNQQVMFFLKSLLRNVYYTKFLTHVRMHAELENPYQYFIQLYTLEESVCDLGKYWEDLPFSIIDQSFNNLLKRNLLKEVLVSDFEGFVGEQPRIRRVDFHPQLKDNQRMIDIEVQELVSLFNGLAQDYESGVQRKSICTTSDKFIIDDLEVHKDLTQLPKDLLDELVDNLESKNLRI</sequence>
<feature type="domain" description="DDE-1" evidence="1">
    <location>
        <begin position="2"/>
        <end position="100"/>
    </location>
</feature>
<organism evidence="2 3">
    <name type="scientific">Meganyctiphanes norvegica</name>
    <name type="common">Northern krill</name>
    <name type="synonym">Thysanopoda norvegica</name>
    <dbReference type="NCBI Taxonomy" id="48144"/>
    <lineage>
        <taxon>Eukaryota</taxon>
        <taxon>Metazoa</taxon>
        <taxon>Ecdysozoa</taxon>
        <taxon>Arthropoda</taxon>
        <taxon>Crustacea</taxon>
        <taxon>Multicrustacea</taxon>
        <taxon>Malacostraca</taxon>
        <taxon>Eumalacostraca</taxon>
        <taxon>Eucarida</taxon>
        <taxon>Euphausiacea</taxon>
        <taxon>Euphausiidae</taxon>
        <taxon>Meganyctiphanes</taxon>
    </lineage>
</organism>
<feature type="non-terminal residue" evidence="2">
    <location>
        <position position="210"/>
    </location>
</feature>